<dbReference type="InterPro" id="IPR027474">
    <property type="entry name" value="L-asparaginase_N"/>
</dbReference>
<dbReference type="InterPro" id="IPR036152">
    <property type="entry name" value="Asp/glu_Ase-like_sf"/>
</dbReference>
<evidence type="ECO:0000259" key="2">
    <source>
        <dbReference type="Pfam" id="PF00710"/>
    </source>
</evidence>
<name>A0ABQ3GZY6_9NEIS</name>
<dbReference type="SMART" id="SM00870">
    <property type="entry name" value="Asparaginase"/>
    <property type="match status" value="1"/>
</dbReference>
<dbReference type="PIRSF" id="PIRSF001220">
    <property type="entry name" value="L-ASNase_gatD"/>
    <property type="match status" value="1"/>
</dbReference>
<evidence type="ECO:0000313" key="4">
    <source>
        <dbReference type="EMBL" id="GHD63516.1"/>
    </source>
</evidence>
<keyword evidence="5" id="KW-1185">Reference proteome</keyword>
<dbReference type="PANTHER" id="PTHR11707">
    <property type="entry name" value="L-ASPARAGINASE"/>
    <property type="match status" value="1"/>
</dbReference>
<dbReference type="PRINTS" id="PR00139">
    <property type="entry name" value="ASNGLNASE"/>
</dbReference>
<dbReference type="SUPFAM" id="SSF53774">
    <property type="entry name" value="Glutaminase/Asparaginase"/>
    <property type="match status" value="1"/>
</dbReference>
<dbReference type="RefSeq" id="WP_189460553.1">
    <property type="nucleotide sequence ID" value="NZ_BMYO01000005.1"/>
</dbReference>
<dbReference type="PIRSF" id="PIRSF500176">
    <property type="entry name" value="L_ASNase"/>
    <property type="match status" value="1"/>
</dbReference>
<dbReference type="PROSITE" id="PS00917">
    <property type="entry name" value="ASN_GLN_ASE_2"/>
    <property type="match status" value="1"/>
</dbReference>
<dbReference type="InterPro" id="IPR006034">
    <property type="entry name" value="Asparaginase/glutaminase-like"/>
</dbReference>
<dbReference type="Gene3D" id="3.40.50.1170">
    <property type="entry name" value="L-asparaginase, N-terminal domain"/>
    <property type="match status" value="1"/>
</dbReference>
<dbReference type="Proteomes" id="UP000604737">
    <property type="component" value="Unassembled WGS sequence"/>
</dbReference>
<dbReference type="Pfam" id="PF17763">
    <property type="entry name" value="Asparaginase_C"/>
    <property type="match status" value="1"/>
</dbReference>
<comment type="caution">
    <text evidence="4">The sequence shown here is derived from an EMBL/GenBank/DDBJ whole genome shotgun (WGS) entry which is preliminary data.</text>
</comment>
<accession>A0ABQ3GZY6</accession>
<organism evidence="4 5">
    <name type="scientific">Jeongeupia chitinilytica</name>
    <dbReference type="NCBI Taxonomy" id="1041641"/>
    <lineage>
        <taxon>Bacteria</taxon>
        <taxon>Pseudomonadati</taxon>
        <taxon>Pseudomonadota</taxon>
        <taxon>Betaproteobacteria</taxon>
        <taxon>Neisseriales</taxon>
        <taxon>Chitinibacteraceae</taxon>
        <taxon>Jeongeupia</taxon>
    </lineage>
</organism>
<dbReference type="InterPro" id="IPR040919">
    <property type="entry name" value="Asparaginase_C"/>
</dbReference>
<gene>
    <name evidence="4" type="primary">ansA</name>
    <name evidence="4" type="ORF">GCM10007350_21000</name>
</gene>
<dbReference type="InterPro" id="IPR027475">
    <property type="entry name" value="Asparaginase/glutaminase_AS2"/>
</dbReference>
<feature type="domain" description="Asparaginase/glutaminase C-terminal" evidence="3">
    <location>
        <begin position="203"/>
        <end position="309"/>
    </location>
</feature>
<sequence length="335" mass="35342">MSILVIYAGGTIGMQPGVAGLAPVPGALTGRLKQLLPESDLLEYDPLLDSSAMGPAHWNRIAGDIAERADDYEGFLVLHGTDTLAWTASALALLLRGLNKPVILTGAMRPWFESDSDAPCNVAAALALLDNACGFAEVGVVMAGRLWRGCRVRKVDCDHDDAFAAPNEAPLGVFDDGRWHLEVARFRRTDQALHFEPFDTAVRVLHLQLAPGFTTGWLASALRQGPPHALLLQSFGSGNLPSDPALLAVLGELAARIPVVSLSICPRGRARPGLYAASLQSGGGLLDGGEMTPEAALAKLYLVLGYGHAKRAGAFLDDCVGERGEADSPVRPAVV</sequence>
<evidence type="ECO:0000313" key="5">
    <source>
        <dbReference type="Proteomes" id="UP000604737"/>
    </source>
</evidence>
<protein>
    <submittedName>
        <fullName evidence="4">L-asparaginase 1</fullName>
    </submittedName>
</protein>
<dbReference type="CDD" id="cd08963">
    <property type="entry name" value="L-asparaginase_I"/>
    <property type="match status" value="1"/>
</dbReference>
<dbReference type="Gene3D" id="3.40.50.40">
    <property type="match status" value="1"/>
</dbReference>
<dbReference type="Pfam" id="PF00710">
    <property type="entry name" value="Asparaginase"/>
    <property type="match status" value="1"/>
</dbReference>
<feature type="domain" description="L-asparaginase N-terminal" evidence="2">
    <location>
        <begin position="3"/>
        <end position="181"/>
    </location>
</feature>
<dbReference type="PANTHER" id="PTHR11707:SF28">
    <property type="entry name" value="60 KDA LYSOPHOSPHOLIPASE"/>
    <property type="match status" value="1"/>
</dbReference>
<proteinExistence type="predicted"/>
<dbReference type="InterPro" id="IPR027473">
    <property type="entry name" value="L-asparaginase_C"/>
</dbReference>
<dbReference type="PROSITE" id="PS51732">
    <property type="entry name" value="ASN_GLN_ASE_3"/>
    <property type="match status" value="1"/>
</dbReference>
<feature type="active site" evidence="1">
    <location>
        <position position="81"/>
    </location>
</feature>
<evidence type="ECO:0000259" key="3">
    <source>
        <dbReference type="Pfam" id="PF17763"/>
    </source>
</evidence>
<dbReference type="InterPro" id="IPR041725">
    <property type="entry name" value="L-asparaginase_I"/>
</dbReference>
<reference evidence="5" key="1">
    <citation type="journal article" date="2019" name="Int. J. Syst. Evol. Microbiol.">
        <title>The Global Catalogue of Microorganisms (GCM) 10K type strain sequencing project: providing services to taxonomists for standard genome sequencing and annotation.</title>
        <authorList>
            <consortium name="The Broad Institute Genomics Platform"/>
            <consortium name="The Broad Institute Genome Sequencing Center for Infectious Disease"/>
            <person name="Wu L."/>
            <person name="Ma J."/>
        </authorList>
    </citation>
    <scope>NUCLEOTIDE SEQUENCE [LARGE SCALE GENOMIC DNA]</scope>
    <source>
        <strain evidence="5">KCTC 23701</strain>
    </source>
</reference>
<evidence type="ECO:0000256" key="1">
    <source>
        <dbReference type="PROSITE-ProRule" id="PRU10100"/>
    </source>
</evidence>
<dbReference type="InterPro" id="IPR037152">
    <property type="entry name" value="L-asparaginase_N_sf"/>
</dbReference>
<dbReference type="SFLD" id="SFLDS00057">
    <property type="entry name" value="Glutaminase/Asparaginase"/>
    <property type="match status" value="1"/>
</dbReference>
<dbReference type="EMBL" id="BMYO01000005">
    <property type="protein sequence ID" value="GHD63516.1"/>
    <property type="molecule type" value="Genomic_DNA"/>
</dbReference>